<gene>
    <name evidence="2" type="ORF">PHLGIDRAFT_172709</name>
</gene>
<sequence>MWVVSGPFENEDESKLDFKKHKLLKPGTKYVIGRKSGALAIKHGRISRQHVVLEVADCTEDDVENPNFVPNIKMHNPCKPKRTIHHADETTSVVRGEGGSTTIKSGDTVDLVHEIQVTFKWEKVACCFPPAVGTVDVRECAKLVTWKPHPDVNYHLTPTYSLTPTIASSLLTAAQFVKPTWLDDLIAQYSTSDDDDAREWVMPLISKHRPTFSPALPSSLKNHRSWEPNETRAKMLKQYRVIFVGERGREVNEDYRELVKYGDASYECCAVEGGRKSLHDALAKAQNKHKTVALIADRSAMTAAVGEDGWKELVEEAASYQLHFLNIEKLVLAVAHVDLSYLDCTLAGNRSASGGESLLPDVVLNTHPSEPTMAPPRVPAPERDDSESPTARKLRTRQGSVEPAASNDASASSTPVQAAEQEEPFVLRRPLVRRTARKQMIVGIDDPPVTEGSSTADIRPPEPDAADEEIYVPRRPLKRRRGTSQQPSEPAAPSQLVSSVPRVGDEEPPHKKYKDLFDASDPDKIAQSLGDLMAQVGSSVSESLTQAETLVPTQDEPRATRPLAAVAEEEEESTPGTFLAVTQGKSQGRKRRAPDEDVEMDDAEGRPAKRRADGTEPQPEAGPATQAPKSSDGRSGSKAPSSTVFSNAVNKDKPEKAAGAASGKPDQDDAFLKAVASTKRGKKHEDEFDREFNNLRISKPDLQREEAEKAWAVLDDFGDDSGVRGNFMVVVEMEVFKKEETSRDAVRSYGGRLDWEGRPNHKKFKKRALGERPKPVEVYISDDEGTWKTKSSQSRSQKAKEAGSSFTPKRRMPTPPDSDFEVEEGIQPKPTMTQPKAKAPAERAGSAKPARPVRATQSRSQKKSQPLFIESDEDEPERNQDMDVDAEDASLAAVEKEIDVQEDSQAISETLRSNPSRTQPSKPKPGSRWKDAPVLLEDSDDDMAFKGFATRRKGRR</sequence>
<feature type="compositionally biased region" description="Basic and acidic residues" evidence="1">
    <location>
        <begin position="603"/>
        <end position="614"/>
    </location>
</feature>
<protein>
    <recommendedName>
        <fullName evidence="4">FHA domain-containing protein</fullName>
    </recommendedName>
</protein>
<feature type="region of interest" description="Disordered" evidence="1">
    <location>
        <begin position="750"/>
        <end position="956"/>
    </location>
</feature>
<accession>A0A0C3NZU8</accession>
<evidence type="ECO:0000313" key="2">
    <source>
        <dbReference type="EMBL" id="KIP11004.1"/>
    </source>
</evidence>
<dbReference type="EMBL" id="KN840449">
    <property type="protein sequence ID" value="KIP11004.1"/>
    <property type="molecule type" value="Genomic_DNA"/>
</dbReference>
<reference evidence="2 3" key="1">
    <citation type="journal article" date="2014" name="PLoS Genet.">
        <title>Analysis of the Phlebiopsis gigantea genome, transcriptome and secretome provides insight into its pioneer colonization strategies of wood.</title>
        <authorList>
            <person name="Hori C."/>
            <person name="Ishida T."/>
            <person name="Igarashi K."/>
            <person name="Samejima M."/>
            <person name="Suzuki H."/>
            <person name="Master E."/>
            <person name="Ferreira P."/>
            <person name="Ruiz-Duenas F.J."/>
            <person name="Held B."/>
            <person name="Canessa P."/>
            <person name="Larrondo L.F."/>
            <person name="Schmoll M."/>
            <person name="Druzhinina I.S."/>
            <person name="Kubicek C.P."/>
            <person name="Gaskell J.A."/>
            <person name="Kersten P."/>
            <person name="St John F."/>
            <person name="Glasner J."/>
            <person name="Sabat G."/>
            <person name="Splinter BonDurant S."/>
            <person name="Syed K."/>
            <person name="Yadav J."/>
            <person name="Mgbeahuruike A.C."/>
            <person name="Kovalchuk A."/>
            <person name="Asiegbu F.O."/>
            <person name="Lackner G."/>
            <person name="Hoffmeister D."/>
            <person name="Rencoret J."/>
            <person name="Gutierrez A."/>
            <person name="Sun H."/>
            <person name="Lindquist E."/>
            <person name="Barry K."/>
            <person name="Riley R."/>
            <person name="Grigoriev I.V."/>
            <person name="Henrissat B."/>
            <person name="Kues U."/>
            <person name="Berka R.M."/>
            <person name="Martinez A.T."/>
            <person name="Covert S.F."/>
            <person name="Blanchette R.A."/>
            <person name="Cullen D."/>
        </authorList>
    </citation>
    <scope>NUCLEOTIDE SEQUENCE [LARGE SCALE GENOMIC DNA]</scope>
    <source>
        <strain evidence="2 3">11061_1 CR5-6</strain>
    </source>
</reference>
<evidence type="ECO:0000256" key="1">
    <source>
        <dbReference type="SAM" id="MobiDB-lite"/>
    </source>
</evidence>
<organism evidence="2 3">
    <name type="scientific">Phlebiopsis gigantea (strain 11061_1 CR5-6)</name>
    <name type="common">White-rot fungus</name>
    <name type="synonym">Peniophora gigantea</name>
    <dbReference type="NCBI Taxonomy" id="745531"/>
    <lineage>
        <taxon>Eukaryota</taxon>
        <taxon>Fungi</taxon>
        <taxon>Dikarya</taxon>
        <taxon>Basidiomycota</taxon>
        <taxon>Agaricomycotina</taxon>
        <taxon>Agaricomycetes</taxon>
        <taxon>Polyporales</taxon>
        <taxon>Phanerochaetaceae</taxon>
        <taxon>Phlebiopsis</taxon>
    </lineage>
</organism>
<feature type="compositionally biased region" description="Polar residues" evidence="1">
    <location>
        <begin position="537"/>
        <end position="552"/>
    </location>
</feature>
<keyword evidence="3" id="KW-1185">Reference proteome</keyword>
<feature type="compositionally biased region" description="Polar residues" evidence="1">
    <location>
        <begin position="638"/>
        <end position="649"/>
    </location>
</feature>
<feature type="compositionally biased region" description="Acidic residues" evidence="1">
    <location>
        <begin position="870"/>
        <end position="888"/>
    </location>
</feature>
<feature type="region of interest" description="Disordered" evidence="1">
    <location>
        <begin position="438"/>
        <end position="519"/>
    </location>
</feature>
<dbReference type="OrthoDB" id="552194at2759"/>
<dbReference type="Proteomes" id="UP000053257">
    <property type="component" value="Unassembled WGS sequence"/>
</dbReference>
<proteinExistence type="predicted"/>
<feature type="region of interest" description="Disordered" evidence="1">
    <location>
        <begin position="537"/>
        <end position="687"/>
    </location>
</feature>
<dbReference type="Gene3D" id="2.60.200.20">
    <property type="match status" value="1"/>
</dbReference>
<feature type="region of interest" description="Disordered" evidence="1">
    <location>
        <begin position="355"/>
        <end position="422"/>
    </location>
</feature>
<name>A0A0C3NZU8_PHLG1</name>
<dbReference type="HOGENOM" id="CLU_007603_0_0_1"/>
<feature type="compositionally biased region" description="Basic and acidic residues" evidence="1">
    <location>
        <begin position="503"/>
        <end position="519"/>
    </location>
</feature>
<feature type="compositionally biased region" description="Polar residues" evidence="1">
    <location>
        <begin position="903"/>
        <end position="921"/>
    </location>
</feature>
<feature type="compositionally biased region" description="Polar residues" evidence="1">
    <location>
        <begin position="407"/>
        <end position="416"/>
    </location>
</feature>
<dbReference type="STRING" id="745531.A0A0C3NZU8"/>
<evidence type="ECO:0000313" key="3">
    <source>
        <dbReference type="Proteomes" id="UP000053257"/>
    </source>
</evidence>
<evidence type="ECO:0008006" key="4">
    <source>
        <dbReference type="Google" id="ProtNLM"/>
    </source>
</evidence>
<dbReference type="AlphaFoldDB" id="A0A0C3NZU8"/>